<dbReference type="PANTHER" id="PTHR44111:SF1">
    <property type="entry name" value="ELONGATOR COMPLEX PROTEIN 2"/>
    <property type="match status" value="1"/>
</dbReference>
<dbReference type="InterPro" id="IPR037289">
    <property type="entry name" value="Elp2"/>
</dbReference>
<evidence type="ECO:0000256" key="9">
    <source>
        <dbReference type="ARBA" id="ARBA00022737"/>
    </source>
</evidence>
<evidence type="ECO:0000313" key="17">
    <source>
        <dbReference type="Proteomes" id="UP000746747"/>
    </source>
</evidence>
<dbReference type="GO" id="GO:0005737">
    <property type="term" value="C:cytoplasm"/>
    <property type="evidence" value="ECO:0007669"/>
    <property type="project" value="UniProtKB-SubCell"/>
</dbReference>
<dbReference type="InterPro" id="IPR012340">
    <property type="entry name" value="NA-bd_OB-fold"/>
</dbReference>
<dbReference type="Pfam" id="PF00400">
    <property type="entry name" value="WD40"/>
    <property type="match status" value="6"/>
</dbReference>
<evidence type="ECO:0000256" key="13">
    <source>
        <dbReference type="ARBA" id="ARBA00035146"/>
    </source>
</evidence>
<evidence type="ECO:0000256" key="7">
    <source>
        <dbReference type="ARBA" id="ARBA00022490"/>
    </source>
</evidence>
<evidence type="ECO:0000256" key="3">
    <source>
        <dbReference type="ARBA" id="ARBA00005043"/>
    </source>
</evidence>
<evidence type="ECO:0000256" key="2">
    <source>
        <dbReference type="ARBA" id="ARBA00004496"/>
    </source>
</evidence>
<dbReference type="GO" id="GO:0005840">
    <property type="term" value="C:ribosome"/>
    <property type="evidence" value="ECO:0007669"/>
    <property type="project" value="UniProtKB-KW"/>
</dbReference>
<comment type="similarity">
    <text evidence="5">Belongs to the eukaryotic ribosomal protein eS28 family.</text>
</comment>
<dbReference type="FunFam" id="2.40.50.140:FF:000025">
    <property type="entry name" value="40S ribosomal protein S28"/>
    <property type="match status" value="1"/>
</dbReference>
<dbReference type="PANTHER" id="PTHR44111">
    <property type="entry name" value="ELONGATOR COMPLEX PROTEIN 2"/>
    <property type="match status" value="1"/>
</dbReference>
<comment type="pathway">
    <text evidence="3">tRNA modification; 5-methoxycarbonylmethyl-2-thiouridine-tRNA biosynthesis.</text>
</comment>
<feature type="repeat" description="WD" evidence="15">
    <location>
        <begin position="426"/>
        <end position="458"/>
    </location>
</feature>
<evidence type="ECO:0000256" key="4">
    <source>
        <dbReference type="ARBA" id="ARBA00005881"/>
    </source>
</evidence>
<dbReference type="GO" id="GO:0002098">
    <property type="term" value="P:tRNA wobble uridine modification"/>
    <property type="evidence" value="ECO:0007669"/>
    <property type="project" value="InterPro"/>
</dbReference>
<dbReference type="Pfam" id="PF01200">
    <property type="entry name" value="Ribosomal_S28e"/>
    <property type="match status" value="1"/>
</dbReference>
<dbReference type="PROSITE" id="PS50294">
    <property type="entry name" value="WD_REPEATS_REGION"/>
    <property type="match status" value="1"/>
</dbReference>
<dbReference type="SUPFAM" id="SSF50998">
    <property type="entry name" value="Quinoprotein alcohol dehydrogenase-like"/>
    <property type="match status" value="1"/>
</dbReference>
<name>A0A8J2M2N6_9BILA</name>
<evidence type="ECO:0000256" key="10">
    <source>
        <dbReference type="ARBA" id="ARBA00022980"/>
    </source>
</evidence>
<feature type="repeat" description="WD" evidence="15">
    <location>
        <begin position="523"/>
        <end position="554"/>
    </location>
</feature>
<dbReference type="InterPro" id="IPR011047">
    <property type="entry name" value="Quinoprotein_ADH-like_sf"/>
</dbReference>
<accession>A0A8J2M2N6</accession>
<evidence type="ECO:0000256" key="1">
    <source>
        <dbReference type="ARBA" id="ARBA00004123"/>
    </source>
</evidence>
<evidence type="ECO:0000256" key="5">
    <source>
        <dbReference type="ARBA" id="ARBA00005943"/>
    </source>
</evidence>
<dbReference type="AlphaFoldDB" id="A0A8J2M2N6"/>
<keyword evidence="11" id="KW-0539">Nucleus</keyword>
<dbReference type="UniPathway" id="UPA00988"/>
<keyword evidence="17" id="KW-1185">Reference proteome</keyword>
<reference evidence="16" key="1">
    <citation type="submission" date="2021-09" db="EMBL/GenBank/DDBJ databases">
        <authorList>
            <consortium name="Pathogen Informatics"/>
        </authorList>
    </citation>
    <scope>NUCLEOTIDE SEQUENCE</scope>
</reference>
<evidence type="ECO:0000256" key="12">
    <source>
        <dbReference type="ARBA" id="ARBA00023274"/>
    </source>
</evidence>
<dbReference type="Gene3D" id="2.40.50.140">
    <property type="entry name" value="Nucleic acid-binding proteins"/>
    <property type="match status" value="1"/>
</dbReference>
<dbReference type="Proteomes" id="UP000746747">
    <property type="component" value="Unassembled WGS sequence"/>
</dbReference>
<dbReference type="SMART" id="SM00320">
    <property type="entry name" value="WD40"/>
    <property type="match status" value="9"/>
</dbReference>
<dbReference type="GO" id="GO:0003735">
    <property type="term" value="F:structural constituent of ribosome"/>
    <property type="evidence" value="ECO:0007669"/>
    <property type="project" value="InterPro"/>
</dbReference>
<dbReference type="GO" id="GO:1990904">
    <property type="term" value="C:ribonucleoprotein complex"/>
    <property type="evidence" value="ECO:0007669"/>
    <property type="project" value="UniProtKB-KW"/>
</dbReference>
<dbReference type="InterPro" id="IPR015943">
    <property type="entry name" value="WD40/YVTN_repeat-like_dom_sf"/>
</dbReference>
<evidence type="ECO:0000313" key="16">
    <source>
        <dbReference type="EMBL" id="CAG9533883.1"/>
    </source>
</evidence>
<comment type="caution">
    <text evidence="16">The sequence shown here is derived from an EMBL/GenBank/DDBJ whole genome shotgun (WGS) entry which is preliminary data.</text>
</comment>
<dbReference type="InterPro" id="IPR001680">
    <property type="entry name" value="WD40_rpt"/>
</dbReference>
<evidence type="ECO:0000256" key="14">
    <source>
        <dbReference type="ARBA" id="ARBA00035453"/>
    </source>
</evidence>
<dbReference type="GO" id="GO:0033588">
    <property type="term" value="C:elongator holoenzyme complex"/>
    <property type="evidence" value="ECO:0007669"/>
    <property type="project" value="InterPro"/>
</dbReference>
<dbReference type="CDD" id="cd04457">
    <property type="entry name" value="S1_S28E"/>
    <property type="match status" value="1"/>
</dbReference>
<dbReference type="SUPFAM" id="SSF50249">
    <property type="entry name" value="Nucleic acid-binding proteins"/>
    <property type="match status" value="1"/>
</dbReference>
<keyword evidence="7" id="KW-0963">Cytoplasm</keyword>
<dbReference type="OrthoDB" id="27911at2759"/>
<dbReference type="EMBL" id="CAKAEH010001273">
    <property type="protein sequence ID" value="CAG9533883.1"/>
    <property type="molecule type" value="Genomic_DNA"/>
</dbReference>
<dbReference type="Gene3D" id="2.130.10.10">
    <property type="entry name" value="YVTN repeat-like/Quinoprotein amine dehydrogenase"/>
    <property type="match status" value="3"/>
</dbReference>
<gene>
    <name evidence="16" type="ORF">CJOHNSTONI_LOCUS4073</name>
</gene>
<comment type="similarity">
    <text evidence="4">Belongs to the WD repeat ELP2 family.</text>
</comment>
<comment type="subcellular location">
    <subcellularLocation>
        <location evidence="2">Cytoplasm</location>
    </subcellularLocation>
    <subcellularLocation>
        <location evidence="1">Nucleus</location>
    </subcellularLocation>
</comment>
<evidence type="ECO:0000256" key="6">
    <source>
        <dbReference type="ARBA" id="ARBA00020267"/>
    </source>
</evidence>
<evidence type="ECO:0000256" key="8">
    <source>
        <dbReference type="ARBA" id="ARBA00022574"/>
    </source>
</evidence>
<organism evidence="16 17">
    <name type="scientific">Cercopithifilaria johnstoni</name>
    <dbReference type="NCBI Taxonomy" id="2874296"/>
    <lineage>
        <taxon>Eukaryota</taxon>
        <taxon>Metazoa</taxon>
        <taxon>Ecdysozoa</taxon>
        <taxon>Nematoda</taxon>
        <taxon>Chromadorea</taxon>
        <taxon>Rhabditida</taxon>
        <taxon>Spirurina</taxon>
        <taxon>Spiruromorpha</taxon>
        <taxon>Filarioidea</taxon>
        <taxon>Onchocercidae</taxon>
        <taxon>Cercopithifilaria</taxon>
    </lineage>
</organism>
<dbReference type="SUPFAM" id="SSF50960">
    <property type="entry name" value="TolB, C-terminal domain"/>
    <property type="match status" value="1"/>
</dbReference>
<dbReference type="GO" id="GO:0006412">
    <property type="term" value="P:translation"/>
    <property type="evidence" value="ECO:0007669"/>
    <property type="project" value="InterPro"/>
</dbReference>
<keyword evidence="10" id="KW-0689">Ribosomal protein</keyword>
<protein>
    <recommendedName>
        <fullName evidence="6">Elongator complex protein 2</fullName>
    </recommendedName>
    <alternativeName>
        <fullName evidence="14">40S ribosomal protein S28</fullName>
    </alternativeName>
    <alternativeName>
        <fullName evidence="13">Small ribosomal subunit protein eS28</fullName>
    </alternativeName>
</protein>
<dbReference type="GO" id="GO:0005634">
    <property type="term" value="C:nucleus"/>
    <property type="evidence" value="ECO:0007669"/>
    <property type="project" value="UniProtKB-SubCell"/>
</dbReference>
<dbReference type="InterPro" id="IPR000289">
    <property type="entry name" value="Ribosomal_eS28"/>
</dbReference>
<feature type="repeat" description="WD" evidence="15">
    <location>
        <begin position="783"/>
        <end position="824"/>
    </location>
</feature>
<keyword evidence="12" id="KW-0687">Ribonucleoprotein</keyword>
<evidence type="ECO:0000256" key="15">
    <source>
        <dbReference type="PROSITE-ProRule" id="PRU00221"/>
    </source>
</evidence>
<dbReference type="PROSITE" id="PS50082">
    <property type="entry name" value="WD_REPEATS_2"/>
    <property type="match status" value="3"/>
</dbReference>
<keyword evidence="9" id="KW-0677">Repeat</keyword>
<proteinExistence type="inferred from homology"/>
<keyword evidence="8 15" id="KW-0853">WD repeat</keyword>
<sequence>MIHGLTGHCYHLQLRSAYVVVFPTAGIVRNGIEVVVSLFGYTMDKPVKLAKVTKILGRTGSQGQCTQVLVDFIDDPSNRSIIRNVKGPVREGDILTLLEAEREARRLPVLCCDPKNMCSLETGTVEVAECKIGITFMGRGCQRHTKCLTWSKVINVVAFASAGSVCFVVPKQNNRCIAVENAVKAHDFPITCLKFVSWYHCNGFLAFGLDYLITGAADGTARLWAVRISDRTVVAKLVNDIGNVATRLPVNCCAGSVFSEANRDIIIAIYAIPDGSLVAEQIAVDRVSLERTEKQSYDKIVFQPAFIVSVAVHIISSDNVLFVLGTTNSNVEVICAKFAYISSQLRKAVTLQGHTDWICSIDIRAYENDIWIASGGQENIRLWRFDLLQDNEVCTDSDSQLQAQFQLFDEDTKATCTINVTLEGVLNAHDDWIYSVEWHSSKLQLLSASNDKTIIIWEPSEIASGLWFDSVRVGDVGGQAVGFFGACFSPDGYTILAYSYFGGFCSWQVEKEDSSYWKSVSTFGGHSGQVRDITWDPTGSYLLSCSYDQTTRCYAPSANDGVISEIARPQVHGYDLTTIASISSSRFVSGADEKILRVFAAPRNFVERLKIVSKYDCQLFPDPTQIAGYSAAIPALGLSNKIIDNVNIRGKENLAVGNAMNCDEGVPVEECLMQDTLWPEIQKLYGHGFELFTVASNHSGTLIASSCKASRAENAVIIIWDSKECRRQCELQCHKLTVAQLAFSNNDSFLLSVSRDRTFAISVCSSQDPFDWKLQLTSEEKYSKVHSRIIWCCAWAPDDKYFVTGARDKKLCLWRFDGNDIQLVAERKHLHAVTAVDFMPKLWNKHYILAVGFENGEIEIEKWNFDQDPINSNDNCLKRWLAHSGTINRLKFRPKEGSWLGNGDVNNHIWEFASASNDHSVIVHHLSLL</sequence>
<evidence type="ECO:0000256" key="11">
    <source>
        <dbReference type="ARBA" id="ARBA00023242"/>
    </source>
</evidence>